<evidence type="ECO:0000313" key="4">
    <source>
        <dbReference type="Proteomes" id="UP001597045"/>
    </source>
</evidence>
<gene>
    <name evidence="3" type="ORF">ACFQ1S_21920</name>
</gene>
<evidence type="ECO:0008006" key="5">
    <source>
        <dbReference type="Google" id="ProtNLM"/>
    </source>
</evidence>
<accession>A0ABW3ME76</accession>
<feature type="region of interest" description="Disordered" evidence="1">
    <location>
        <begin position="24"/>
        <end position="54"/>
    </location>
</feature>
<feature type="signal peptide" evidence="2">
    <location>
        <begin position="1"/>
        <end position="26"/>
    </location>
</feature>
<organism evidence="3 4">
    <name type="scientific">Kibdelosporangium lantanae</name>
    <dbReference type="NCBI Taxonomy" id="1497396"/>
    <lineage>
        <taxon>Bacteria</taxon>
        <taxon>Bacillati</taxon>
        <taxon>Actinomycetota</taxon>
        <taxon>Actinomycetes</taxon>
        <taxon>Pseudonocardiales</taxon>
        <taxon>Pseudonocardiaceae</taxon>
        <taxon>Kibdelosporangium</taxon>
    </lineage>
</organism>
<dbReference type="PROSITE" id="PS51257">
    <property type="entry name" value="PROKAR_LIPOPROTEIN"/>
    <property type="match status" value="1"/>
</dbReference>
<protein>
    <recommendedName>
        <fullName evidence="5">DUF4333 domain-containing protein</fullName>
    </recommendedName>
</protein>
<keyword evidence="2" id="KW-0732">Signal</keyword>
<dbReference type="Proteomes" id="UP001597045">
    <property type="component" value="Unassembled WGS sequence"/>
</dbReference>
<evidence type="ECO:0000313" key="3">
    <source>
        <dbReference type="EMBL" id="MFD1048004.1"/>
    </source>
</evidence>
<sequence>MTVNRAMGVLALALLLASCSSGTSTSAGNVGQTSSPPTPTSTAPATIPTATTLPGGPTLQVSVATFAQETDPRNPPRVKAVDAKYHDSRSLCDAMLTRPVAGFTPTHLDMIGNPGEVNLTCRIMDDHKRHVTVAMVANGRGSALTFDQMTHGGVPVGGIGDR</sequence>
<feature type="non-terminal residue" evidence="3">
    <location>
        <position position="162"/>
    </location>
</feature>
<dbReference type="EMBL" id="JBHTIS010001353">
    <property type="protein sequence ID" value="MFD1048004.1"/>
    <property type="molecule type" value="Genomic_DNA"/>
</dbReference>
<comment type="caution">
    <text evidence="3">The sequence shown here is derived from an EMBL/GenBank/DDBJ whole genome shotgun (WGS) entry which is preliminary data.</text>
</comment>
<proteinExistence type="predicted"/>
<keyword evidence="4" id="KW-1185">Reference proteome</keyword>
<name>A0ABW3ME76_9PSEU</name>
<evidence type="ECO:0000256" key="1">
    <source>
        <dbReference type="SAM" id="MobiDB-lite"/>
    </source>
</evidence>
<feature type="compositionally biased region" description="Low complexity" evidence="1">
    <location>
        <begin position="40"/>
        <end position="54"/>
    </location>
</feature>
<evidence type="ECO:0000256" key="2">
    <source>
        <dbReference type="SAM" id="SignalP"/>
    </source>
</evidence>
<reference evidence="4" key="1">
    <citation type="journal article" date="2019" name="Int. J. Syst. Evol. Microbiol.">
        <title>The Global Catalogue of Microorganisms (GCM) 10K type strain sequencing project: providing services to taxonomists for standard genome sequencing and annotation.</title>
        <authorList>
            <consortium name="The Broad Institute Genomics Platform"/>
            <consortium name="The Broad Institute Genome Sequencing Center for Infectious Disease"/>
            <person name="Wu L."/>
            <person name="Ma J."/>
        </authorList>
    </citation>
    <scope>NUCLEOTIDE SEQUENCE [LARGE SCALE GENOMIC DNA]</scope>
    <source>
        <strain evidence="4">JCM 31486</strain>
    </source>
</reference>
<feature type="chain" id="PRO_5046636380" description="DUF4333 domain-containing protein" evidence="2">
    <location>
        <begin position="27"/>
        <end position="162"/>
    </location>
</feature>